<feature type="compositionally biased region" description="Acidic residues" evidence="1">
    <location>
        <begin position="17"/>
        <end position="27"/>
    </location>
</feature>
<feature type="compositionally biased region" description="Polar residues" evidence="1">
    <location>
        <begin position="439"/>
        <end position="448"/>
    </location>
</feature>
<organism evidence="2 3">
    <name type="scientific">Acrobeloides nanus</name>
    <dbReference type="NCBI Taxonomy" id="290746"/>
    <lineage>
        <taxon>Eukaryota</taxon>
        <taxon>Metazoa</taxon>
        <taxon>Ecdysozoa</taxon>
        <taxon>Nematoda</taxon>
        <taxon>Chromadorea</taxon>
        <taxon>Rhabditida</taxon>
        <taxon>Tylenchina</taxon>
        <taxon>Cephalobomorpha</taxon>
        <taxon>Cephaloboidea</taxon>
        <taxon>Cephalobidae</taxon>
        <taxon>Acrobeloides</taxon>
    </lineage>
</organism>
<feature type="compositionally biased region" description="Low complexity" evidence="1">
    <location>
        <begin position="215"/>
        <end position="224"/>
    </location>
</feature>
<evidence type="ECO:0000313" key="2">
    <source>
        <dbReference type="Proteomes" id="UP000887540"/>
    </source>
</evidence>
<feature type="region of interest" description="Disordered" evidence="1">
    <location>
        <begin position="1"/>
        <end position="60"/>
    </location>
</feature>
<feature type="compositionally biased region" description="Polar residues" evidence="1">
    <location>
        <begin position="254"/>
        <end position="271"/>
    </location>
</feature>
<dbReference type="Proteomes" id="UP000887540">
    <property type="component" value="Unplaced"/>
</dbReference>
<feature type="compositionally biased region" description="Basic and acidic residues" evidence="1">
    <location>
        <begin position="693"/>
        <end position="711"/>
    </location>
</feature>
<feature type="compositionally biased region" description="Basic and acidic residues" evidence="1">
    <location>
        <begin position="302"/>
        <end position="339"/>
    </location>
</feature>
<feature type="compositionally biased region" description="Polar residues" evidence="1">
    <location>
        <begin position="395"/>
        <end position="411"/>
    </location>
</feature>
<feature type="compositionally biased region" description="Polar residues" evidence="1">
    <location>
        <begin position="185"/>
        <end position="203"/>
    </location>
</feature>
<proteinExistence type="predicted"/>
<feature type="compositionally biased region" description="Low complexity" evidence="1">
    <location>
        <begin position="671"/>
        <end position="681"/>
    </location>
</feature>
<feature type="compositionally biased region" description="Acidic residues" evidence="1">
    <location>
        <begin position="99"/>
        <end position="114"/>
    </location>
</feature>
<evidence type="ECO:0000313" key="3">
    <source>
        <dbReference type="WBParaSite" id="ACRNAN_Path_1036.g3972.t1"/>
    </source>
</evidence>
<feature type="compositionally biased region" description="Basic and acidic residues" evidence="1">
    <location>
        <begin position="352"/>
        <end position="370"/>
    </location>
</feature>
<protein>
    <submittedName>
        <fullName evidence="3">Altered inheritance of mitochondria protein 21</fullName>
    </submittedName>
</protein>
<feature type="compositionally biased region" description="Basic residues" evidence="1">
    <location>
        <begin position="1"/>
        <end position="11"/>
    </location>
</feature>
<feature type="compositionally biased region" description="Polar residues" evidence="1">
    <location>
        <begin position="87"/>
        <end position="97"/>
    </location>
</feature>
<name>A0A914BUP0_9BILA</name>
<reference evidence="3" key="1">
    <citation type="submission" date="2022-11" db="UniProtKB">
        <authorList>
            <consortium name="WormBaseParasite"/>
        </authorList>
    </citation>
    <scope>IDENTIFICATION</scope>
</reference>
<evidence type="ECO:0000256" key="1">
    <source>
        <dbReference type="SAM" id="MobiDB-lite"/>
    </source>
</evidence>
<feature type="compositionally biased region" description="Low complexity" evidence="1">
    <location>
        <begin position="563"/>
        <end position="585"/>
    </location>
</feature>
<feature type="compositionally biased region" description="Low complexity" evidence="1">
    <location>
        <begin position="469"/>
        <end position="481"/>
    </location>
</feature>
<feature type="region of interest" description="Disordered" evidence="1">
    <location>
        <begin position="72"/>
        <end position="711"/>
    </location>
</feature>
<feature type="compositionally biased region" description="Low complexity" evidence="1">
    <location>
        <begin position="239"/>
        <end position="253"/>
    </location>
</feature>
<keyword evidence="2" id="KW-1185">Reference proteome</keyword>
<feature type="compositionally biased region" description="Polar residues" evidence="1">
    <location>
        <begin position="499"/>
        <end position="517"/>
    </location>
</feature>
<dbReference type="WBParaSite" id="ACRNAN_Path_1036.g3972.t1">
    <property type="protein sequence ID" value="ACRNAN_Path_1036.g3972.t1"/>
    <property type="gene ID" value="ACRNAN_Path_1036.g3972"/>
</dbReference>
<feature type="compositionally biased region" description="Basic residues" evidence="1">
    <location>
        <begin position="50"/>
        <end position="60"/>
    </location>
</feature>
<accession>A0A914BUP0</accession>
<sequence length="711" mass="78363">MSKRWGLRPKKRSAETTSDDDKSDFEYETMLPLNDETEENENATNEKQEKLKKRQRKKAHFGLNLPIVVPGLLKGSFRKKPPKVEENIQSDTTTPFESSADDIDLTEIKLEEEERPEKAVQETPKSQQESRPKQVVIPIESDDNIEKAPLQTKEPILEDKTRPLTPEIIIVQKEPTTSKETTESQGPVKTTQTPEAPQGTQISEPFGGHKETEIPQETPEIPTEAMEIPQESPNDEQIPTTSRPRTKSSKTPSFQESPITDSQYSTDSLQAYSEPEMGMPDDSDPEFGAEPRQTLLAAIDSLLKDDLPDLSRSESAKKPKNEPVVDKPVEEDKSIEPEKPSAQLPSSENEPFADRATEEENLIKPEESKMETYQIPSPEPPTASEQDRPSFNDPLAQSYQDQPNADDSLTQPPGDVSGLKQEEAVETIDEPYNAPEQPVDQQESQDSSPILFDSGISDSKQPQHKVGLTPSTTTIPPESTPKLTDSGISEDKKLGQKDAPSTSSSITPMEASISESVTPMEASTPEPVTSMEASTPEPKIGEKATEISTPAKEPTEVPIPAVASAPPEIEQQPPSSSSREPSAAPTDPREHRSKSQSSSLYPPSDPRQQSDSEPEFVPDPGPSSSRQRQKRRSSTPDLPTRKEQSNSEAYPIDRVMVEPPEAILKIEDSDTNTTSSSSGTNVPKLVFGPESKSVQKEGIEKEKEEEKQTIV</sequence>
<dbReference type="AlphaFoldDB" id="A0A914BUP0"/>